<reference evidence="7" key="1">
    <citation type="journal article" date="2018" name="Nat. Microbiol.">
        <title>Leveraging single-cell genomics to expand the fungal tree of life.</title>
        <authorList>
            <person name="Ahrendt S.R."/>
            <person name="Quandt C.A."/>
            <person name="Ciobanu D."/>
            <person name="Clum A."/>
            <person name="Salamov A."/>
            <person name="Andreopoulos B."/>
            <person name="Cheng J.F."/>
            <person name="Woyke T."/>
            <person name="Pelin A."/>
            <person name="Henrissat B."/>
            <person name="Reynolds N.K."/>
            <person name="Benny G.L."/>
            <person name="Smith M.E."/>
            <person name="James T.Y."/>
            <person name="Grigoriev I.V."/>
        </authorList>
    </citation>
    <scope>NUCLEOTIDE SEQUENCE [LARGE SCALE GENOMIC DNA]</scope>
    <source>
        <strain evidence="7">Benny S71-1</strain>
    </source>
</reference>
<sequence length="120" mass="14105">MVAGEFIEVYDDPKQYGTWDCIVTCYFIDTAHNIMEYLDTIRKLLKPNGRWINYGPLLYHWEGVYGERSVELSLDELMRVVRAIGFTVETETTHVATYAANPQSMLKYTYHNAFFVRQYT</sequence>
<name>A0A4P9YS01_9FUNG</name>
<organism evidence="6 7">
    <name type="scientific">Syncephalis pseudoplumigaleata</name>
    <dbReference type="NCBI Taxonomy" id="1712513"/>
    <lineage>
        <taxon>Eukaryota</taxon>
        <taxon>Fungi</taxon>
        <taxon>Fungi incertae sedis</taxon>
        <taxon>Zoopagomycota</taxon>
        <taxon>Zoopagomycotina</taxon>
        <taxon>Zoopagomycetes</taxon>
        <taxon>Zoopagales</taxon>
        <taxon>Piptocephalidaceae</taxon>
        <taxon>Syncephalis</taxon>
    </lineage>
</organism>
<protein>
    <recommendedName>
        <fullName evidence="2">carnosine N-methyltransferase</fullName>
        <ecNumber evidence="2">2.1.1.22</ecNumber>
    </recommendedName>
</protein>
<evidence type="ECO:0000256" key="4">
    <source>
        <dbReference type="ARBA" id="ARBA00022679"/>
    </source>
</evidence>
<dbReference type="SMART" id="SM01296">
    <property type="entry name" value="N2227"/>
    <property type="match status" value="1"/>
</dbReference>
<dbReference type="PANTHER" id="PTHR12303:SF6">
    <property type="entry name" value="CARNOSINE N-METHYLTRANSFERASE"/>
    <property type="match status" value="1"/>
</dbReference>
<dbReference type="AlphaFoldDB" id="A0A4P9YS01"/>
<dbReference type="Proteomes" id="UP000278143">
    <property type="component" value="Unassembled WGS sequence"/>
</dbReference>
<evidence type="ECO:0000256" key="2">
    <source>
        <dbReference type="ARBA" id="ARBA00012003"/>
    </source>
</evidence>
<dbReference type="OrthoDB" id="978at2759"/>
<dbReference type="GO" id="GO:0030735">
    <property type="term" value="F:carnosine N-methyltransferase activity"/>
    <property type="evidence" value="ECO:0007669"/>
    <property type="project" value="UniProtKB-EC"/>
</dbReference>
<keyword evidence="7" id="KW-1185">Reference proteome</keyword>
<dbReference type="Pfam" id="PF07942">
    <property type="entry name" value="CARME"/>
    <property type="match status" value="1"/>
</dbReference>
<comment type="similarity">
    <text evidence="1">Belongs to the carnosine N-methyltransferase family.</text>
</comment>
<proteinExistence type="inferred from homology"/>
<keyword evidence="3" id="KW-0489">Methyltransferase</keyword>
<dbReference type="GO" id="GO:0032259">
    <property type="term" value="P:methylation"/>
    <property type="evidence" value="ECO:0007669"/>
    <property type="project" value="UniProtKB-KW"/>
</dbReference>
<accession>A0A4P9YS01</accession>
<keyword evidence="4" id="KW-0808">Transferase</keyword>
<gene>
    <name evidence="6" type="ORF">SYNPS1DRAFT_25783</name>
</gene>
<evidence type="ECO:0000256" key="1">
    <source>
        <dbReference type="ARBA" id="ARBA00010086"/>
    </source>
</evidence>
<evidence type="ECO:0000313" key="6">
    <source>
        <dbReference type="EMBL" id="RKP22465.1"/>
    </source>
</evidence>
<dbReference type="PANTHER" id="PTHR12303">
    <property type="entry name" value="CARNOSINE N-METHYLTRANSFERASE"/>
    <property type="match status" value="1"/>
</dbReference>
<keyword evidence="5" id="KW-0949">S-adenosyl-L-methionine</keyword>
<dbReference type="InterPro" id="IPR012901">
    <property type="entry name" value="CARME"/>
</dbReference>
<dbReference type="SUPFAM" id="SSF53335">
    <property type="entry name" value="S-adenosyl-L-methionine-dependent methyltransferases"/>
    <property type="match status" value="1"/>
</dbReference>
<evidence type="ECO:0000313" key="7">
    <source>
        <dbReference type="Proteomes" id="UP000278143"/>
    </source>
</evidence>
<dbReference type="EMBL" id="KZ992074">
    <property type="protein sequence ID" value="RKP22465.1"/>
    <property type="molecule type" value="Genomic_DNA"/>
</dbReference>
<evidence type="ECO:0000256" key="3">
    <source>
        <dbReference type="ARBA" id="ARBA00022603"/>
    </source>
</evidence>
<dbReference type="InterPro" id="IPR029063">
    <property type="entry name" value="SAM-dependent_MTases_sf"/>
</dbReference>
<evidence type="ECO:0000256" key="5">
    <source>
        <dbReference type="ARBA" id="ARBA00022691"/>
    </source>
</evidence>
<dbReference type="Gene3D" id="3.40.50.150">
    <property type="entry name" value="Vaccinia Virus protein VP39"/>
    <property type="match status" value="1"/>
</dbReference>
<dbReference type="EC" id="2.1.1.22" evidence="2"/>